<dbReference type="VEuPathDB" id="FungiDB:yc1106_07385"/>
<dbReference type="InterPro" id="IPR036864">
    <property type="entry name" value="Zn2-C6_fun-type_DNA-bd_sf"/>
</dbReference>
<dbReference type="Pfam" id="PF04082">
    <property type="entry name" value="Fungal_trans"/>
    <property type="match status" value="1"/>
</dbReference>
<gene>
    <name evidence="5" type="ORF">yc1106_07385</name>
</gene>
<evidence type="ECO:0000313" key="6">
    <source>
        <dbReference type="Proteomes" id="UP001056012"/>
    </source>
</evidence>
<dbReference type="SUPFAM" id="SSF57701">
    <property type="entry name" value="Zn2/Cys6 DNA-binding domain"/>
    <property type="match status" value="1"/>
</dbReference>
<dbReference type="GO" id="GO:0003677">
    <property type="term" value="F:DNA binding"/>
    <property type="evidence" value="ECO:0007669"/>
    <property type="project" value="InterPro"/>
</dbReference>
<dbReference type="PROSITE" id="PS00463">
    <property type="entry name" value="ZN2_CY6_FUNGAL_1"/>
    <property type="match status" value="1"/>
</dbReference>
<dbReference type="GO" id="GO:0001080">
    <property type="term" value="P:nitrogen catabolite activation of transcription from RNA polymerase II promoter"/>
    <property type="evidence" value="ECO:0007669"/>
    <property type="project" value="TreeGrafter"/>
</dbReference>
<keyword evidence="6" id="KW-1185">Reference proteome</keyword>
<keyword evidence="1" id="KW-0479">Metal-binding</keyword>
<name>A0A9Q8ZBH8_CURCL</name>
<accession>A0A9Q8ZBH8</accession>
<evidence type="ECO:0000313" key="5">
    <source>
        <dbReference type="EMBL" id="USP80111.1"/>
    </source>
</evidence>
<dbReference type="SMART" id="SM00906">
    <property type="entry name" value="Fungal_trans"/>
    <property type="match status" value="1"/>
</dbReference>
<dbReference type="PANTHER" id="PTHR31668">
    <property type="entry name" value="GLUCOSE TRANSPORT TRANSCRIPTION REGULATOR RGT1-RELATED-RELATED"/>
    <property type="match status" value="1"/>
</dbReference>
<dbReference type="Pfam" id="PF00172">
    <property type="entry name" value="Zn_clus"/>
    <property type="match status" value="1"/>
</dbReference>
<dbReference type="GO" id="GO:0005634">
    <property type="term" value="C:nucleus"/>
    <property type="evidence" value="ECO:0007669"/>
    <property type="project" value="TreeGrafter"/>
</dbReference>
<proteinExistence type="predicted"/>
<dbReference type="Gene3D" id="4.10.240.10">
    <property type="entry name" value="Zn(2)-C6 fungal-type DNA-binding domain"/>
    <property type="match status" value="1"/>
</dbReference>
<dbReference type="AlphaFoldDB" id="A0A9Q8ZBH8"/>
<dbReference type="EMBL" id="CP089278">
    <property type="protein sequence ID" value="USP80111.1"/>
    <property type="molecule type" value="Genomic_DNA"/>
</dbReference>
<organism evidence="5 6">
    <name type="scientific">Curvularia clavata</name>
    <dbReference type="NCBI Taxonomy" id="95742"/>
    <lineage>
        <taxon>Eukaryota</taxon>
        <taxon>Fungi</taxon>
        <taxon>Dikarya</taxon>
        <taxon>Ascomycota</taxon>
        <taxon>Pezizomycotina</taxon>
        <taxon>Dothideomycetes</taxon>
        <taxon>Pleosporomycetidae</taxon>
        <taxon>Pleosporales</taxon>
        <taxon>Pleosporineae</taxon>
        <taxon>Pleosporaceae</taxon>
        <taxon>Curvularia</taxon>
    </lineage>
</organism>
<dbReference type="PANTHER" id="PTHR31668:SF4">
    <property type="entry name" value="TRANSCRIPTIONAL ACTIVATOR PROTEIN DAL81"/>
    <property type="match status" value="1"/>
</dbReference>
<feature type="region of interest" description="Disordered" evidence="3">
    <location>
        <begin position="1"/>
        <end position="46"/>
    </location>
</feature>
<feature type="domain" description="Zn(2)-C6 fungal-type" evidence="4">
    <location>
        <begin position="32"/>
        <end position="64"/>
    </location>
</feature>
<feature type="region of interest" description="Disordered" evidence="3">
    <location>
        <begin position="380"/>
        <end position="406"/>
    </location>
</feature>
<dbReference type="GO" id="GO:0008270">
    <property type="term" value="F:zinc ion binding"/>
    <property type="evidence" value="ECO:0007669"/>
    <property type="project" value="InterPro"/>
</dbReference>
<dbReference type="OrthoDB" id="2264294at2759"/>
<feature type="compositionally biased region" description="Acidic residues" evidence="3">
    <location>
        <begin position="388"/>
        <end position="406"/>
    </location>
</feature>
<dbReference type="CDD" id="cd12148">
    <property type="entry name" value="fungal_TF_MHR"/>
    <property type="match status" value="1"/>
</dbReference>
<evidence type="ECO:0000256" key="2">
    <source>
        <dbReference type="ARBA" id="ARBA00023242"/>
    </source>
</evidence>
<keyword evidence="2" id="KW-0539">Nucleus</keyword>
<dbReference type="InterPro" id="IPR050797">
    <property type="entry name" value="Carb_Metab_Trans_Reg"/>
</dbReference>
<evidence type="ECO:0000256" key="1">
    <source>
        <dbReference type="ARBA" id="ARBA00022723"/>
    </source>
</evidence>
<feature type="region of interest" description="Disordered" evidence="3">
    <location>
        <begin position="79"/>
        <end position="115"/>
    </location>
</feature>
<feature type="compositionally biased region" description="Polar residues" evidence="3">
    <location>
        <begin position="96"/>
        <end position="111"/>
    </location>
</feature>
<dbReference type="SMART" id="SM00066">
    <property type="entry name" value="GAL4"/>
    <property type="match status" value="1"/>
</dbReference>
<evidence type="ECO:0000259" key="4">
    <source>
        <dbReference type="PROSITE" id="PS50048"/>
    </source>
</evidence>
<dbReference type="PROSITE" id="PS50048">
    <property type="entry name" value="ZN2_CY6_FUNGAL_2"/>
    <property type="match status" value="1"/>
</dbReference>
<reference evidence="5" key="1">
    <citation type="submission" date="2021-12" db="EMBL/GenBank/DDBJ databases">
        <title>Curvularia clavata genome.</title>
        <authorList>
            <person name="Cao Y."/>
        </authorList>
    </citation>
    <scope>NUCLEOTIDE SEQUENCE</scope>
    <source>
        <strain evidence="5">Yc1106</strain>
    </source>
</reference>
<sequence length="696" mass="78826">MEVMPDEIFPSSHFSAPIATSQNTTNARSRRPCDPCRRRKSRCERPDEDRPCLLCRFHQKECTFNENPPPRKRRALTINESTEHSESLPALIAYSPDSNRGNTAASTSPQDATIRIRQDPPIDDYANLPGPSLLKKTLGLQTSRHSRLLGSTSEYEKLLLSFEPNQNHHNANSYLGQSTLRRVDINATTFISLPDAESLNNDHDIQDLDAIEMAVAPHGSALVHLYFRIVHPSFPVLHKKVFLEKYARTHREFSPPLLAAVYLLALDWWSYSSELVPLSKPDVSHLEGLAMKSFSNVVHRPKLSTIQAGLLLLQRHKGNSWAMTTQLVGLAQDMGLNLDCTEWQIPSWERGLRKRLAWGVYMQDKWGSLIHGRPSHITPSDWEAQPLNEDDFPENAGDEDDEDGSTEVEKGRILFCYMVELTKILARILTTFYTLKAERELAYRANEGVRSLLDTAKPLQLALRQWYVDMPSTLRMDNIPARKLSSVGYLHLGYYAVEMTLHRRIIRSVSSADDVELSMICRQAAQTRLTSAMKFVQSLRPEHHQSFWYSASIYNFVLIGSFISLLWVTSRTEEEAAEYRKKLDEYKWTLRLSSKSADFLGRALASLNDSTVALVHKAAENLDSGRMLSAHQHARNRQASTAASQAHLDTVRSTPYDLAFVGVEARESTREAPLDEHNMDGHSWFQALTGSEFQGA</sequence>
<dbReference type="GO" id="GO:0000981">
    <property type="term" value="F:DNA-binding transcription factor activity, RNA polymerase II-specific"/>
    <property type="evidence" value="ECO:0007669"/>
    <property type="project" value="InterPro"/>
</dbReference>
<protein>
    <recommendedName>
        <fullName evidence="4">Zn(2)-C6 fungal-type domain-containing protein</fullName>
    </recommendedName>
</protein>
<dbReference type="Proteomes" id="UP001056012">
    <property type="component" value="Chromosome 5"/>
</dbReference>
<evidence type="ECO:0000256" key="3">
    <source>
        <dbReference type="SAM" id="MobiDB-lite"/>
    </source>
</evidence>
<feature type="compositionally biased region" description="Polar residues" evidence="3">
    <location>
        <begin position="12"/>
        <end position="27"/>
    </location>
</feature>
<dbReference type="GO" id="GO:0006351">
    <property type="term" value="P:DNA-templated transcription"/>
    <property type="evidence" value="ECO:0007669"/>
    <property type="project" value="InterPro"/>
</dbReference>
<dbReference type="InterPro" id="IPR007219">
    <property type="entry name" value="XnlR_reg_dom"/>
</dbReference>
<dbReference type="InterPro" id="IPR001138">
    <property type="entry name" value="Zn2Cys6_DnaBD"/>
</dbReference>